<dbReference type="PROSITE" id="PS00678">
    <property type="entry name" value="WD_REPEATS_1"/>
    <property type="match status" value="1"/>
</dbReference>
<evidence type="ECO:0000313" key="7">
    <source>
        <dbReference type="Proteomes" id="UP001146793"/>
    </source>
</evidence>
<dbReference type="EMBL" id="JANTQA010000024">
    <property type="protein sequence ID" value="KAJ3443067.1"/>
    <property type="molecule type" value="Genomic_DNA"/>
</dbReference>
<dbReference type="Proteomes" id="UP001146793">
    <property type="component" value="Unassembled WGS sequence"/>
</dbReference>
<accession>A0AAV7ZM47</accession>
<dbReference type="CDD" id="cd18186">
    <property type="entry name" value="BTB_POZ_ZBTB_KLHL-like"/>
    <property type="match status" value="1"/>
</dbReference>
<comment type="caution">
    <text evidence="6">The sequence shown here is derived from an EMBL/GenBank/DDBJ whole genome shotgun (WGS) entry which is preliminary data.</text>
</comment>
<sequence length="627" mass="74809">MTSNQKNQIFPKEISIEKIIRSRDYKIENEHLITSVYIDKENLYLGIQNGDFIKTPLYDLKLKNSTIYNFHNYWIFQIRKRKRKRKRKTKTKTKTKTKEKGLIVTSSRDGKIILTDPKTQKKVKEFDGSYEVYQTIDYDDRIYSFSSSKRIVCWDFETTKLVKAIQTKYRSHNCAAFESESGKIFSGTNEGNVVVLDPERNKVVRSFRAYKDSSVGDITSKDGIVYTACNISNFGTIKGWDAHTYRKVKTFEGHKRGSFRLKTKWNYLFSLGNDQKIKIWDLETTRCLYFISFENRCKDFDFHKKFIYAGNGDHLAMINLETELEITEFLSQSSYNFLNLFKNPKFCDFKIFDYPVHKFLIKLRCGTETEEVKITLENNFTKEKAFKFLEWVYGSYGQKKSKLNISEIQKIAYKFGITREELVKKTLQSDLTKAFYDQNSKDFSLIVKDHDKNNEYEEQEENKEEENKEEEKQEEESKEESKEEDKEDYKEEENKEEEKQEEEEKEKEEDDDDDDENKEEKEQFKEIKVHKFILQARCGLFRGFFEYLQEQEKITKKNQVKDYSGISIESMKHFVKYLYFNEIQLTEDDDMQLIYDELSGAVDYYQLDKHCNLPNCLEKIKKEYNLN</sequence>
<evidence type="ECO:0000256" key="4">
    <source>
        <dbReference type="SAM" id="MobiDB-lite"/>
    </source>
</evidence>
<evidence type="ECO:0000256" key="2">
    <source>
        <dbReference type="ARBA" id="ARBA00022737"/>
    </source>
</evidence>
<evidence type="ECO:0000313" key="6">
    <source>
        <dbReference type="EMBL" id="KAJ3443067.1"/>
    </source>
</evidence>
<evidence type="ECO:0000256" key="3">
    <source>
        <dbReference type="PROSITE-ProRule" id="PRU00221"/>
    </source>
</evidence>
<dbReference type="InterPro" id="IPR011047">
    <property type="entry name" value="Quinoprotein_ADH-like_sf"/>
</dbReference>
<keyword evidence="2" id="KW-0677">Repeat</keyword>
<name>A0AAV7ZM47_9EUKA</name>
<dbReference type="SUPFAM" id="SSF54695">
    <property type="entry name" value="POZ domain"/>
    <property type="match status" value="1"/>
</dbReference>
<proteinExistence type="predicted"/>
<feature type="region of interest" description="Disordered" evidence="4">
    <location>
        <begin position="451"/>
        <end position="521"/>
    </location>
</feature>
<feature type="compositionally biased region" description="Basic and acidic residues" evidence="4">
    <location>
        <begin position="479"/>
        <end position="498"/>
    </location>
</feature>
<organism evidence="6 7">
    <name type="scientific">Anaeramoeba flamelloides</name>
    <dbReference type="NCBI Taxonomy" id="1746091"/>
    <lineage>
        <taxon>Eukaryota</taxon>
        <taxon>Metamonada</taxon>
        <taxon>Anaeramoebidae</taxon>
        <taxon>Anaeramoeba</taxon>
    </lineage>
</organism>
<dbReference type="InterPro" id="IPR000210">
    <property type="entry name" value="BTB/POZ_dom"/>
</dbReference>
<keyword evidence="1 3" id="KW-0853">WD repeat</keyword>
<dbReference type="InterPro" id="IPR050995">
    <property type="entry name" value="WD-F-box_domain-protein"/>
</dbReference>
<dbReference type="Gene3D" id="3.30.710.10">
    <property type="entry name" value="Potassium Channel Kv1.1, Chain A"/>
    <property type="match status" value="1"/>
</dbReference>
<dbReference type="PROSITE" id="PS50082">
    <property type="entry name" value="WD_REPEATS_2"/>
    <property type="match status" value="1"/>
</dbReference>
<dbReference type="SMART" id="SM00320">
    <property type="entry name" value="WD40"/>
    <property type="match status" value="3"/>
</dbReference>
<feature type="compositionally biased region" description="Acidic residues" evidence="4">
    <location>
        <begin position="499"/>
        <end position="517"/>
    </location>
</feature>
<reference evidence="6" key="1">
    <citation type="submission" date="2022-08" db="EMBL/GenBank/DDBJ databases">
        <title>Novel sulphate-reducing endosymbionts in the free-living metamonad Anaeramoeba.</title>
        <authorList>
            <person name="Jerlstrom-Hultqvist J."/>
            <person name="Cepicka I."/>
            <person name="Gallot-Lavallee L."/>
            <person name="Salas-Leiva D."/>
            <person name="Curtis B.A."/>
            <person name="Zahonova K."/>
            <person name="Pipaliya S."/>
            <person name="Dacks J."/>
            <person name="Roger A.J."/>
        </authorList>
    </citation>
    <scope>NUCLEOTIDE SEQUENCE</scope>
    <source>
        <strain evidence="6">Busselton2</strain>
    </source>
</reference>
<gene>
    <name evidence="6" type="ORF">M0812_01530</name>
</gene>
<feature type="domain" description="BTB" evidence="5">
    <location>
        <begin position="525"/>
        <end position="587"/>
    </location>
</feature>
<dbReference type="Pfam" id="PF00651">
    <property type="entry name" value="BTB"/>
    <property type="match status" value="1"/>
</dbReference>
<dbReference type="InterPro" id="IPR001680">
    <property type="entry name" value="WD40_rpt"/>
</dbReference>
<dbReference type="Gene3D" id="2.130.10.10">
    <property type="entry name" value="YVTN repeat-like/Quinoprotein amine dehydrogenase"/>
    <property type="match status" value="1"/>
</dbReference>
<dbReference type="PANTHER" id="PTHR14604:SF4">
    <property type="entry name" value="F-BOX DOMAIN-CONTAINING PROTEIN"/>
    <property type="match status" value="1"/>
</dbReference>
<dbReference type="AlphaFoldDB" id="A0AAV7ZM47"/>
<dbReference type="SUPFAM" id="SSF50998">
    <property type="entry name" value="Quinoprotein alcohol dehydrogenase-like"/>
    <property type="match status" value="1"/>
</dbReference>
<dbReference type="InterPro" id="IPR011333">
    <property type="entry name" value="SKP1/BTB/POZ_sf"/>
</dbReference>
<dbReference type="InterPro" id="IPR019775">
    <property type="entry name" value="WD40_repeat_CS"/>
</dbReference>
<dbReference type="PROSITE" id="PS50097">
    <property type="entry name" value="BTB"/>
    <property type="match status" value="1"/>
</dbReference>
<dbReference type="InterPro" id="IPR015943">
    <property type="entry name" value="WD40/YVTN_repeat-like_dom_sf"/>
</dbReference>
<evidence type="ECO:0000259" key="5">
    <source>
        <dbReference type="PROSITE" id="PS50097"/>
    </source>
</evidence>
<dbReference type="PANTHER" id="PTHR14604">
    <property type="entry name" value="WD40 REPEAT PF20"/>
    <property type="match status" value="1"/>
</dbReference>
<protein>
    <submittedName>
        <fullName evidence="6">Lissencephaly-1</fullName>
    </submittedName>
</protein>
<feature type="repeat" description="WD" evidence="3">
    <location>
        <begin position="251"/>
        <end position="290"/>
    </location>
</feature>
<evidence type="ECO:0000256" key="1">
    <source>
        <dbReference type="ARBA" id="ARBA00022574"/>
    </source>
</evidence>